<evidence type="ECO:0000313" key="3">
    <source>
        <dbReference type="RefSeq" id="XP_029655103.1"/>
    </source>
</evidence>
<dbReference type="SUPFAM" id="SSF49562">
    <property type="entry name" value="C2 domain (Calcium/lipid-binding domain, CaLB)"/>
    <property type="match status" value="1"/>
</dbReference>
<dbReference type="Proteomes" id="UP000515154">
    <property type="component" value="Unplaced"/>
</dbReference>
<dbReference type="Gene3D" id="2.60.40.150">
    <property type="entry name" value="C2 domain"/>
    <property type="match status" value="1"/>
</dbReference>
<dbReference type="AlphaFoldDB" id="A0A6P7TTM8"/>
<dbReference type="InterPro" id="IPR035892">
    <property type="entry name" value="C2_domain_sf"/>
</dbReference>
<dbReference type="Pfam" id="PF00168">
    <property type="entry name" value="C2"/>
    <property type="match status" value="1"/>
</dbReference>
<dbReference type="PROSITE" id="PS50004">
    <property type="entry name" value="C2"/>
    <property type="match status" value="1"/>
</dbReference>
<evidence type="ECO:0000313" key="2">
    <source>
        <dbReference type="Proteomes" id="UP000515154"/>
    </source>
</evidence>
<dbReference type="KEGG" id="osn:115228722"/>
<dbReference type="InterPro" id="IPR000008">
    <property type="entry name" value="C2_dom"/>
</dbReference>
<dbReference type="SMART" id="SM00239">
    <property type="entry name" value="C2"/>
    <property type="match status" value="1"/>
</dbReference>
<feature type="domain" description="C2" evidence="1">
    <location>
        <begin position="1"/>
        <end position="111"/>
    </location>
</feature>
<organism evidence="2 3">
    <name type="scientific">Octopus sinensis</name>
    <name type="common">East Asian common octopus</name>
    <dbReference type="NCBI Taxonomy" id="2607531"/>
    <lineage>
        <taxon>Eukaryota</taxon>
        <taxon>Metazoa</taxon>
        <taxon>Spiralia</taxon>
        <taxon>Lophotrochozoa</taxon>
        <taxon>Mollusca</taxon>
        <taxon>Cephalopoda</taxon>
        <taxon>Coleoidea</taxon>
        <taxon>Octopodiformes</taxon>
        <taxon>Octopoda</taxon>
        <taxon>Incirrata</taxon>
        <taxon>Octopodidae</taxon>
        <taxon>Octopus</taxon>
    </lineage>
</organism>
<dbReference type="RefSeq" id="XP_029655103.1">
    <property type="nucleotide sequence ID" value="XM_029799243.1"/>
</dbReference>
<reference evidence="3" key="1">
    <citation type="submission" date="2025-08" db="UniProtKB">
        <authorList>
            <consortium name="RefSeq"/>
        </authorList>
    </citation>
    <scope>IDENTIFICATION</scope>
</reference>
<name>A0A6P7TTM8_9MOLL</name>
<sequence length="129" mass="14395">MFNGLATIEIFCAADLQKTDFSKRHSIVSKKNSVVSAYVTVDVDGIVVFKTQVCQKSNNPAWNETCTFMILHGNALRFILFDKGIQNDTYIADLTLDIGKAVEKEWVSIIALNLDCTQPVRKSVHRSAL</sequence>
<evidence type="ECO:0000259" key="1">
    <source>
        <dbReference type="PROSITE" id="PS50004"/>
    </source>
</evidence>
<proteinExistence type="predicted"/>
<keyword evidence="2" id="KW-1185">Reference proteome</keyword>
<protein>
    <submittedName>
        <fullName evidence="3">Protein kinase C-like 1B</fullName>
    </submittedName>
</protein>
<gene>
    <name evidence="3" type="primary">LOC115228722</name>
</gene>
<accession>A0A6P7TTM8</accession>